<dbReference type="Proteomes" id="UP001341281">
    <property type="component" value="Chromosome 10"/>
</dbReference>
<dbReference type="AlphaFoldDB" id="A0AAQ3XK25"/>
<reference evidence="2 3" key="1">
    <citation type="submission" date="2024-02" db="EMBL/GenBank/DDBJ databases">
        <title>High-quality chromosome-scale genome assembly of Pensacola bahiagrass (Paspalum notatum Flugge var. saurae).</title>
        <authorList>
            <person name="Vega J.M."/>
            <person name="Podio M."/>
            <person name="Orjuela J."/>
            <person name="Siena L.A."/>
            <person name="Pessino S.C."/>
            <person name="Combes M.C."/>
            <person name="Mariac C."/>
            <person name="Albertini E."/>
            <person name="Pupilli F."/>
            <person name="Ortiz J.P.A."/>
            <person name="Leblanc O."/>
        </authorList>
    </citation>
    <scope>NUCLEOTIDE SEQUENCE [LARGE SCALE GENOMIC DNA]</scope>
    <source>
        <strain evidence="2">R1</strain>
        <tissue evidence="2">Leaf</tissue>
    </source>
</reference>
<accession>A0AAQ3XK25</accession>
<feature type="region of interest" description="Disordered" evidence="1">
    <location>
        <begin position="1"/>
        <end position="34"/>
    </location>
</feature>
<dbReference type="EMBL" id="CP144754">
    <property type="protein sequence ID" value="WVZ99762.1"/>
    <property type="molecule type" value="Genomic_DNA"/>
</dbReference>
<evidence type="ECO:0000313" key="3">
    <source>
        <dbReference type="Proteomes" id="UP001341281"/>
    </source>
</evidence>
<feature type="region of interest" description="Disordered" evidence="1">
    <location>
        <begin position="71"/>
        <end position="126"/>
    </location>
</feature>
<evidence type="ECO:0000256" key="1">
    <source>
        <dbReference type="SAM" id="MobiDB-lite"/>
    </source>
</evidence>
<keyword evidence="3" id="KW-1185">Reference proteome</keyword>
<feature type="compositionally biased region" description="Polar residues" evidence="1">
    <location>
        <begin position="115"/>
        <end position="126"/>
    </location>
</feature>
<proteinExistence type="predicted"/>
<protein>
    <submittedName>
        <fullName evidence="2">Uncharacterized protein</fullName>
    </submittedName>
</protein>
<organism evidence="2 3">
    <name type="scientific">Paspalum notatum var. saurae</name>
    <dbReference type="NCBI Taxonomy" id="547442"/>
    <lineage>
        <taxon>Eukaryota</taxon>
        <taxon>Viridiplantae</taxon>
        <taxon>Streptophyta</taxon>
        <taxon>Embryophyta</taxon>
        <taxon>Tracheophyta</taxon>
        <taxon>Spermatophyta</taxon>
        <taxon>Magnoliopsida</taxon>
        <taxon>Liliopsida</taxon>
        <taxon>Poales</taxon>
        <taxon>Poaceae</taxon>
        <taxon>PACMAD clade</taxon>
        <taxon>Panicoideae</taxon>
        <taxon>Andropogonodae</taxon>
        <taxon>Paspaleae</taxon>
        <taxon>Paspalinae</taxon>
        <taxon>Paspalum</taxon>
    </lineage>
</organism>
<evidence type="ECO:0000313" key="2">
    <source>
        <dbReference type="EMBL" id="WVZ99762.1"/>
    </source>
</evidence>
<feature type="compositionally biased region" description="Low complexity" evidence="1">
    <location>
        <begin position="8"/>
        <end position="21"/>
    </location>
</feature>
<name>A0AAQ3XK25_PASNO</name>
<sequence>MPPPRPTSPTTAASSAPAAPERLLRRAPPDPPWPLRLSRCSPALSAFTSAPPPLPRLHRCSYAFAYELQPHPPTLSLDPRPPKASPTGTASRRPFLPLPRGEELQAQSEPAFLSTIGQNNRGLQTL</sequence>
<gene>
    <name evidence="2" type="ORF">U9M48_045017</name>
</gene>